<feature type="domain" description="Methyltransferase type 11" evidence="1">
    <location>
        <begin position="35"/>
        <end position="132"/>
    </location>
</feature>
<sequence length="275" mass="31535">MDDDLDLYEIIAKGFIDHCKDKLGWEDLSNDVIMDVGCGEDGFCCKTILEIFPDVGTIICIDSNPRVASNFKLRTTTKIECVIADIEKRESIRDYEAEITKVISTNAFHQLMEKEEAFRNVYRLLKPGGEAAVLFAIESSLYEWLTELLKNPTWEEAYQCHYVEDMYQTGFGTAQYKEMVEKIGFQVIESSEKQRVSSFSSDQDCKELLYDMCGEKFKLPPELLEEFKEECYQVLLKLNPRDAKGKPCYRATELSLLLVKPKEGADSETKENLAI</sequence>
<evidence type="ECO:0000313" key="3">
    <source>
        <dbReference type="Proteomes" id="UP001497382"/>
    </source>
</evidence>
<dbReference type="Proteomes" id="UP001497382">
    <property type="component" value="Unassembled WGS sequence"/>
</dbReference>
<dbReference type="InterPro" id="IPR013216">
    <property type="entry name" value="Methyltransf_11"/>
</dbReference>
<dbReference type="Gene3D" id="3.40.50.150">
    <property type="entry name" value="Vaccinia Virus protein VP39"/>
    <property type="match status" value="1"/>
</dbReference>
<dbReference type="EMBL" id="CAXIEN010000324">
    <property type="protein sequence ID" value="CAL1293367.1"/>
    <property type="molecule type" value="Genomic_DNA"/>
</dbReference>
<name>A0AAV2BBD4_9ARAC</name>
<evidence type="ECO:0000313" key="2">
    <source>
        <dbReference type="EMBL" id="CAL1293367.1"/>
    </source>
</evidence>
<dbReference type="AlphaFoldDB" id="A0AAV2BBD4"/>
<dbReference type="SUPFAM" id="SSF53335">
    <property type="entry name" value="S-adenosyl-L-methionine-dependent methyltransferases"/>
    <property type="match status" value="1"/>
</dbReference>
<comment type="caution">
    <text evidence="2">The sequence shown here is derived from an EMBL/GenBank/DDBJ whole genome shotgun (WGS) entry which is preliminary data.</text>
</comment>
<proteinExistence type="predicted"/>
<organism evidence="2 3">
    <name type="scientific">Larinioides sclopetarius</name>
    <dbReference type="NCBI Taxonomy" id="280406"/>
    <lineage>
        <taxon>Eukaryota</taxon>
        <taxon>Metazoa</taxon>
        <taxon>Ecdysozoa</taxon>
        <taxon>Arthropoda</taxon>
        <taxon>Chelicerata</taxon>
        <taxon>Arachnida</taxon>
        <taxon>Araneae</taxon>
        <taxon>Araneomorphae</taxon>
        <taxon>Entelegynae</taxon>
        <taxon>Araneoidea</taxon>
        <taxon>Araneidae</taxon>
        <taxon>Larinioides</taxon>
    </lineage>
</organism>
<evidence type="ECO:0000259" key="1">
    <source>
        <dbReference type="Pfam" id="PF08241"/>
    </source>
</evidence>
<dbReference type="Pfam" id="PF08241">
    <property type="entry name" value="Methyltransf_11"/>
    <property type="match status" value="1"/>
</dbReference>
<gene>
    <name evidence="2" type="ORF">LARSCL_LOCUS18145</name>
</gene>
<dbReference type="GO" id="GO:0008757">
    <property type="term" value="F:S-adenosylmethionine-dependent methyltransferase activity"/>
    <property type="evidence" value="ECO:0007669"/>
    <property type="project" value="InterPro"/>
</dbReference>
<dbReference type="InterPro" id="IPR029063">
    <property type="entry name" value="SAM-dependent_MTases_sf"/>
</dbReference>
<reference evidence="2 3" key="1">
    <citation type="submission" date="2024-04" db="EMBL/GenBank/DDBJ databases">
        <authorList>
            <person name="Rising A."/>
            <person name="Reimegard J."/>
            <person name="Sonavane S."/>
            <person name="Akerstrom W."/>
            <person name="Nylinder S."/>
            <person name="Hedman E."/>
            <person name="Kallberg Y."/>
        </authorList>
    </citation>
    <scope>NUCLEOTIDE SEQUENCE [LARGE SCALE GENOMIC DNA]</scope>
</reference>
<accession>A0AAV2BBD4</accession>
<protein>
    <recommendedName>
        <fullName evidence="1">Methyltransferase type 11 domain-containing protein</fullName>
    </recommendedName>
</protein>
<dbReference type="CDD" id="cd02440">
    <property type="entry name" value="AdoMet_MTases"/>
    <property type="match status" value="1"/>
</dbReference>
<keyword evidence="3" id="KW-1185">Reference proteome</keyword>